<evidence type="ECO:0000256" key="1">
    <source>
        <dbReference type="SAM" id="Phobius"/>
    </source>
</evidence>
<feature type="transmembrane region" description="Helical" evidence="1">
    <location>
        <begin position="155"/>
        <end position="176"/>
    </location>
</feature>
<dbReference type="EMBL" id="DVMV01000005">
    <property type="protein sequence ID" value="HIU44778.1"/>
    <property type="molecule type" value="Genomic_DNA"/>
</dbReference>
<organism evidence="2 3">
    <name type="scientific">Candidatus Alloenteromonas pullicola</name>
    <dbReference type="NCBI Taxonomy" id="2840784"/>
    <lineage>
        <taxon>Bacteria</taxon>
        <taxon>Bacillati</taxon>
        <taxon>Bacillota</taxon>
        <taxon>Bacillota incertae sedis</taxon>
        <taxon>Candidatus Alloenteromonas</taxon>
    </lineage>
</organism>
<evidence type="ECO:0000313" key="2">
    <source>
        <dbReference type="EMBL" id="HIU44778.1"/>
    </source>
</evidence>
<feature type="transmembrane region" description="Helical" evidence="1">
    <location>
        <begin position="12"/>
        <end position="34"/>
    </location>
</feature>
<feature type="transmembrane region" description="Helical" evidence="1">
    <location>
        <begin position="266"/>
        <end position="291"/>
    </location>
</feature>
<protein>
    <submittedName>
        <fullName evidence="2">Uncharacterized protein</fullName>
    </submittedName>
</protein>
<feature type="transmembrane region" description="Helical" evidence="1">
    <location>
        <begin position="80"/>
        <end position="104"/>
    </location>
</feature>
<feature type="transmembrane region" description="Helical" evidence="1">
    <location>
        <begin position="40"/>
        <end position="68"/>
    </location>
</feature>
<name>A0A9D1LMV6_9FIRM</name>
<keyword evidence="1" id="KW-0812">Transmembrane</keyword>
<keyword evidence="1" id="KW-1133">Transmembrane helix</keyword>
<evidence type="ECO:0000313" key="3">
    <source>
        <dbReference type="Proteomes" id="UP000824070"/>
    </source>
</evidence>
<reference evidence="2" key="2">
    <citation type="journal article" date="2021" name="PeerJ">
        <title>Extensive microbial diversity within the chicken gut microbiome revealed by metagenomics and culture.</title>
        <authorList>
            <person name="Gilroy R."/>
            <person name="Ravi A."/>
            <person name="Getino M."/>
            <person name="Pursley I."/>
            <person name="Horton D.L."/>
            <person name="Alikhan N.F."/>
            <person name="Baker D."/>
            <person name="Gharbi K."/>
            <person name="Hall N."/>
            <person name="Watson M."/>
            <person name="Adriaenssens E.M."/>
            <person name="Foster-Nyarko E."/>
            <person name="Jarju S."/>
            <person name="Secka A."/>
            <person name="Antonio M."/>
            <person name="Oren A."/>
            <person name="Chaudhuri R.R."/>
            <person name="La Ragione R."/>
            <person name="Hildebrand F."/>
            <person name="Pallen M.J."/>
        </authorList>
    </citation>
    <scope>NUCLEOTIDE SEQUENCE</scope>
    <source>
        <strain evidence="2">ChiGjej1B1-22543</strain>
    </source>
</reference>
<dbReference type="Proteomes" id="UP000824070">
    <property type="component" value="Unassembled WGS sequence"/>
</dbReference>
<accession>A0A9D1LMV6</accession>
<feature type="transmembrane region" description="Helical" evidence="1">
    <location>
        <begin position="188"/>
        <end position="211"/>
    </location>
</feature>
<gene>
    <name evidence="2" type="ORF">IAC52_00555</name>
</gene>
<reference evidence="2" key="1">
    <citation type="submission" date="2020-10" db="EMBL/GenBank/DDBJ databases">
        <authorList>
            <person name="Gilroy R."/>
        </authorList>
    </citation>
    <scope>NUCLEOTIDE SEQUENCE</scope>
    <source>
        <strain evidence="2">ChiGjej1B1-22543</strain>
    </source>
</reference>
<proteinExistence type="predicted"/>
<keyword evidence="1" id="KW-0472">Membrane</keyword>
<comment type="caution">
    <text evidence="2">The sequence shown here is derived from an EMBL/GenBank/DDBJ whole genome shotgun (WGS) entry which is preliminary data.</text>
</comment>
<feature type="transmembrane region" description="Helical" evidence="1">
    <location>
        <begin position="124"/>
        <end position="143"/>
    </location>
</feature>
<sequence length="304" mass="33226">MSKKTLLLLSKIGFAAYCFLSGGYLFFAAWGFAYDVGSGLAYLLPSLPCYLCFVALLPSVAYFLFFLIKKIELGESRKGLFLGFGVYLSAMGLAIVVADVALLMNKTFDSLFSGRFTACYPFDTILFAFLACFLGGFLFYAGLREPRGEKRRKDPLGLSIGILMGIAAVPLLFYAGDLILSVYTFDRSFAHFLSALSVYLLMADLAAMPLCYLFRKKSVKAELIASIAFLAVGAALVAYMLIAYAVDPYFINEALVANFPLDFMTSVNYGPLSLSLLAILIPAVSLGYSLFRFLKAGRAQSRGE</sequence>
<feature type="transmembrane region" description="Helical" evidence="1">
    <location>
        <begin position="223"/>
        <end position="246"/>
    </location>
</feature>
<dbReference type="AlphaFoldDB" id="A0A9D1LMV6"/>